<evidence type="ECO:0000313" key="3">
    <source>
        <dbReference type="EMBL" id="SIS95977.1"/>
    </source>
</evidence>
<dbReference type="SUPFAM" id="SSF53807">
    <property type="entry name" value="Helical backbone' metal receptor"/>
    <property type="match status" value="1"/>
</dbReference>
<feature type="chain" id="PRO_5011980911" evidence="1">
    <location>
        <begin position="19"/>
        <end position="278"/>
    </location>
</feature>
<name>A0A1N7NC91_9RHOB</name>
<organism evidence="3 4">
    <name type="scientific">Gemmobacter megaterium</name>
    <dbReference type="NCBI Taxonomy" id="1086013"/>
    <lineage>
        <taxon>Bacteria</taxon>
        <taxon>Pseudomonadati</taxon>
        <taxon>Pseudomonadota</taxon>
        <taxon>Alphaproteobacteria</taxon>
        <taxon>Rhodobacterales</taxon>
        <taxon>Paracoccaceae</taxon>
        <taxon>Gemmobacter</taxon>
    </lineage>
</organism>
<reference evidence="3 4" key="1">
    <citation type="submission" date="2017-01" db="EMBL/GenBank/DDBJ databases">
        <authorList>
            <person name="Mah S.A."/>
            <person name="Swanson W.J."/>
            <person name="Moy G.W."/>
            <person name="Vacquier V.D."/>
        </authorList>
    </citation>
    <scope>NUCLEOTIDE SEQUENCE [LARGE SCALE GENOMIC DNA]</scope>
    <source>
        <strain evidence="3 4">DSM 26375</strain>
    </source>
</reference>
<accession>A0A1N7NC91</accession>
<proteinExistence type="predicted"/>
<feature type="signal peptide" evidence="1">
    <location>
        <begin position="1"/>
        <end position="18"/>
    </location>
</feature>
<evidence type="ECO:0000259" key="2">
    <source>
        <dbReference type="PROSITE" id="PS50983"/>
    </source>
</evidence>
<protein>
    <submittedName>
        <fullName evidence="3">Iron complex transport system substrate-binding protein</fullName>
    </submittedName>
</protein>
<feature type="domain" description="Fe/B12 periplasmic-binding" evidence="2">
    <location>
        <begin position="23"/>
        <end position="278"/>
    </location>
</feature>
<dbReference type="OrthoDB" id="9797736at2"/>
<dbReference type="EMBL" id="FTOT01000003">
    <property type="protein sequence ID" value="SIS95977.1"/>
    <property type="molecule type" value="Genomic_DNA"/>
</dbReference>
<dbReference type="Pfam" id="PF01497">
    <property type="entry name" value="Peripla_BP_2"/>
    <property type="match status" value="1"/>
</dbReference>
<evidence type="ECO:0000313" key="4">
    <source>
        <dbReference type="Proteomes" id="UP000186141"/>
    </source>
</evidence>
<sequence>MMFRTLAFVALLPPMALAEPAQRIVSIGGSVTEIAAALGATARLIGRDTTSTYPPAVLDLPDVGYIRALSAEGVLALGPELIISEAGAGPREAVEVLRAAGVPFVEMPGDPSPDGILDKIDAVAKALDLPAEGAALRDAVASGLAMAKARAEAAPAPRKRVLFVLALQSGRVMAGGEGSSAEGIIHLAGAENAATGFKGYKQMTDEAVIAAAPDVILMMNREGDLAVANADVLAHPALGQTPAAQAGAMIRMDGMKLLGFGPRTPEAAAELHQSLYGN</sequence>
<dbReference type="PANTHER" id="PTHR30535:SF4">
    <property type="entry name" value="HEMIN-BINDING PERIPLASMIC PROTEIN HMUT"/>
    <property type="match status" value="1"/>
</dbReference>
<evidence type="ECO:0000256" key="1">
    <source>
        <dbReference type="SAM" id="SignalP"/>
    </source>
</evidence>
<dbReference type="STRING" id="1086013.SAMN05421774_103288"/>
<dbReference type="InterPro" id="IPR050902">
    <property type="entry name" value="ABC_Transporter_SBP"/>
</dbReference>
<keyword evidence="4" id="KW-1185">Reference proteome</keyword>
<gene>
    <name evidence="3" type="ORF">SAMN05421774_103288</name>
</gene>
<dbReference type="AlphaFoldDB" id="A0A1N7NC91"/>
<keyword evidence="1" id="KW-0732">Signal</keyword>
<dbReference type="InterPro" id="IPR002491">
    <property type="entry name" value="ABC_transptr_periplasmic_BD"/>
</dbReference>
<dbReference type="PANTHER" id="PTHR30535">
    <property type="entry name" value="VITAMIN B12-BINDING PROTEIN"/>
    <property type="match status" value="1"/>
</dbReference>
<dbReference type="Gene3D" id="3.40.50.1980">
    <property type="entry name" value="Nitrogenase molybdenum iron protein domain"/>
    <property type="match status" value="2"/>
</dbReference>
<dbReference type="Proteomes" id="UP000186141">
    <property type="component" value="Unassembled WGS sequence"/>
</dbReference>
<dbReference type="PROSITE" id="PS50983">
    <property type="entry name" value="FE_B12_PBP"/>
    <property type="match status" value="1"/>
</dbReference>